<dbReference type="EMBL" id="GGFL01009109">
    <property type="protein sequence ID" value="MBW73287.1"/>
    <property type="molecule type" value="Transcribed_RNA"/>
</dbReference>
<sequence length="83" mass="8765">MKSPLSAAVLLTASCYTIFGIDVSGTVMSVVDAPLATRTLADGILICCPRPRRESYAFCGVSSGRVRSRTNIPFAARKEARGG</sequence>
<proteinExistence type="predicted"/>
<keyword evidence="1" id="KW-0732">Signal</keyword>
<dbReference type="AlphaFoldDB" id="A0A2M4D6W6"/>
<protein>
    <submittedName>
        <fullName evidence="2">Putative secreted protein</fullName>
    </submittedName>
</protein>
<feature type="signal peptide" evidence="1">
    <location>
        <begin position="1"/>
        <end position="20"/>
    </location>
</feature>
<evidence type="ECO:0000256" key="1">
    <source>
        <dbReference type="SAM" id="SignalP"/>
    </source>
</evidence>
<reference evidence="2" key="1">
    <citation type="submission" date="2018-01" db="EMBL/GenBank/DDBJ databases">
        <title>An insight into the sialome of Amazonian anophelines.</title>
        <authorList>
            <person name="Ribeiro J.M."/>
            <person name="Scarpassa V."/>
            <person name="Calvo E."/>
        </authorList>
    </citation>
    <scope>NUCLEOTIDE SEQUENCE</scope>
</reference>
<dbReference type="PROSITE" id="PS51257">
    <property type="entry name" value="PROKAR_LIPOPROTEIN"/>
    <property type="match status" value="1"/>
</dbReference>
<organism evidence="2">
    <name type="scientific">Anopheles darlingi</name>
    <name type="common">Mosquito</name>
    <dbReference type="NCBI Taxonomy" id="43151"/>
    <lineage>
        <taxon>Eukaryota</taxon>
        <taxon>Metazoa</taxon>
        <taxon>Ecdysozoa</taxon>
        <taxon>Arthropoda</taxon>
        <taxon>Hexapoda</taxon>
        <taxon>Insecta</taxon>
        <taxon>Pterygota</taxon>
        <taxon>Neoptera</taxon>
        <taxon>Endopterygota</taxon>
        <taxon>Diptera</taxon>
        <taxon>Nematocera</taxon>
        <taxon>Culicoidea</taxon>
        <taxon>Culicidae</taxon>
        <taxon>Anophelinae</taxon>
        <taxon>Anopheles</taxon>
    </lineage>
</organism>
<evidence type="ECO:0000313" key="2">
    <source>
        <dbReference type="EMBL" id="MBW73287.1"/>
    </source>
</evidence>
<name>A0A2M4D6W6_ANODA</name>
<feature type="chain" id="PRO_5014766479" evidence="1">
    <location>
        <begin position="21"/>
        <end position="83"/>
    </location>
</feature>
<accession>A0A2M4D6W6</accession>